<protein>
    <submittedName>
        <fullName evidence="3">Methyltransferase domain-containing protein</fullName>
    </submittedName>
</protein>
<feature type="compositionally biased region" description="Basic residues" evidence="2">
    <location>
        <begin position="594"/>
        <end position="618"/>
    </location>
</feature>
<accession>A0ABU8U0J9</accession>
<sequence>MGGGYSALHERWRDLRGVGALRFLWEEALVPLARAMVPGVTRAVRAFGPDVLVADQQALAGPLVARRLGVPWATSASTSAELTRPFADFPKVGEWVAGQISGLLAEYGAARDPGGWDPRFSERLVLVFSTPELVGSAGDFPPHHAFVGPAFGARPPSPGFPWQRLDPARRRVLVSLGTLNQEAGARFYGAVLGAAERLAEQVQFVLAAPAALIGAAPDHVLLQESVPQLDLLPHLDAVVCHAGHNTVCEALAHGLPLVVAPIRDDQPIVARQVVEAGRGSGCGSAGPGPRNCATRSRPCWTNPAPAGPPGASRPHSPRRAGLPPRPTGWRRCHDATPALPGPVDLRGAPGRARRGHGPRRAQAAGDPGAAGAPVRGGRVPRAAGWRLLTARGSSPTRAPSSPPARTPRGGPAGAGPAARGPGRRAGAGAAAAGRPRPLPAGPARRGARGRVRRPRHRGGAGAGRVDPAGPRPGPAELFALTRRLKEYAADATGLAIAPGLSCAGTGETTGPARAAELRAQGLPPGALAAAQLGGLALLAGAAARQGRWGLAAAGLYWLQPYLALGGPGSPCGPRTWPGPPRPGRSAPSALPSVRPRRPAGGRPPGHRPGRRCPGRRVPGRTGRGHGALLEPRRPDCPWCGSARLTVRVRVPDLLQGKPGRFTLEQCGDCRHVFQNPRLTVEGLDFYYRDFYDGRGGEGAGTVFGRLGAAYRGRAEMLLPHAEPLSWLDVGTGHGHFCNAARAVWPRTRFDGLDMGDGVREAERRGWVESGFQGQFPEFASKLAGQYEVVSMYHYLEHTRDPLAELDAAAAVLAPGGFLTIELPDPESRMARLLGPAWLPWFQPQHQHLVPAANLREALADRGFTVLAEEHGPAHQGNDFFGAVALTATRLAPDPDRPWGPPATPRTRALTAAVRVAALPCFAGAAVLDALRTAAARRTDGGNAYRMLARKDVL</sequence>
<feature type="compositionally biased region" description="Low complexity" evidence="2">
    <location>
        <begin position="390"/>
        <end position="399"/>
    </location>
</feature>
<evidence type="ECO:0000256" key="1">
    <source>
        <dbReference type="ARBA" id="ARBA00022679"/>
    </source>
</evidence>
<dbReference type="Pfam" id="PF00201">
    <property type="entry name" value="UDPGT"/>
    <property type="match status" value="1"/>
</dbReference>
<evidence type="ECO:0000313" key="4">
    <source>
        <dbReference type="Proteomes" id="UP001382904"/>
    </source>
</evidence>
<dbReference type="EMBL" id="JBBKAM010000002">
    <property type="protein sequence ID" value="MEJ8641399.1"/>
    <property type="molecule type" value="Genomic_DNA"/>
</dbReference>
<reference evidence="3 4" key="1">
    <citation type="submission" date="2024-03" db="EMBL/GenBank/DDBJ databases">
        <title>Novel Streptomyces species of biotechnological and ecological value are a feature of Machair soil.</title>
        <authorList>
            <person name="Prole J.R."/>
            <person name="Goodfellow M."/>
            <person name="Allenby N."/>
            <person name="Ward A.C."/>
        </authorList>
    </citation>
    <scope>NUCLEOTIDE SEQUENCE [LARGE SCALE GENOMIC DNA]</scope>
    <source>
        <strain evidence="3 4">MS1.HAVA.3</strain>
    </source>
</reference>
<dbReference type="PANTHER" id="PTHR48050:SF13">
    <property type="entry name" value="STEROL 3-BETA-GLUCOSYLTRANSFERASE UGT80A2"/>
    <property type="match status" value="1"/>
</dbReference>
<dbReference type="InterPro" id="IPR050426">
    <property type="entry name" value="Glycosyltransferase_28"/>
</dbReference>
<keyword evidence="3" id="KW-0489">Methyltransferase</keyword>
<feature type="compositionally biased region" description="Low complexity" evidence="2">
    <location>
        <begin position="360"/>
        <end position="377"/>
    </location>
</feature>
<dbReference type="Gene3D" id="3.40.50.150">
    <property type="entry name" value="Vaccinia Virus protein VP39"/>
    <property type="match status" value="1"/>
</dbReference>
<name>A0ABU8U0J9_9ACTN</name>
<dbReference type="InterPro" id="IPR029063">
    <property type="entry name" value="SAM-dependent_MTases_sf"/>
</dbReference>
<feature type="region of interest" description="Disordered" evidence="2">
    <location>
        <begin position="278"/>
        <end position="377"/>
    </location>
</feature>
<comment type="caution">
    <text evidence="3">The sequence shown here is derived from an EMBL/GenBank/DDBJ whole genome shotgun (WGS) entry which is preliminary data.</text>
</comment>
<dbReference type="SUPFAM" id="SSF53335">
    <property type="entry name" value="S-adenosyl-L-methionine-dependent methyltransferases"/>
    <property type="match status" value="1"/>
</dbReference>
<feature type="region of interest" description="Disordered" evidence="2">
    <location>
        <begin position="390"/>
        <end position="473"/>
    </location>
</feature>
<dbReference type="Gene3D" id="3.40.50.2000">
    <property type="entry name" value="Glycogen Phosphorylase B"/>
    <property type="match status" value="2"/>
</dbReference>
<keyword evidence="1" id="KW-0808">Transferase</keyword>
<proteinExistence type="predicted"/>
<dbReference type="Pfam" id="PF13489">
    <property type="entry name" value="Methyltransf_23"/>
    <property type="match status" value="1"/>
</dbReference>
<evidence type="ECO:0000313" key="3">
    <source>
        <dbReference type="EMBL" id="MEJ8641399.1"/>
    </source>
</evidence>
<dbReference type="SUPFAM" id="SSF53756">
    <property type="entry name" value="UDP-Glycosyltransferase/glycogen phosphorylase"/>
    <property type="match status" value="1"/>
</dbReference>
<feature type="region of interest" description="Disordered" evidence="2">
    <location>
        <begin position="572"/>
        <end position="629"/>
    </location>
</feature>
<keyword evidence="4" id="KW-1185">Reference proteome</keyword>
<organism evidence="3 4">
    <name type="scientific">Streptomyces caledonius</name>
    <dbReference type="NCBI Taxonomy" id="3134107"/>
    <lineage>
        <taxon>Bacteria</taxon>
        <taxon>Bacillati</taxon>
        <taxon>Actinomycetota</taxon>
        <taxon>Actinomycetes</taxon>
        <taxon>Kitasatosporales</taxon>
        <taxon>Streptomycetaceae</taxon>
        <taxon>Streptomyces</taxon>
    </lineage>
</organism>
<feature type="compositionally biased region" description="Low complexity" evidence="2">
    <location>
        <begin position="406"/>
        <end position="435"/>
    </location>
</feature>
<gene>
    <name evidence="3" type="ORF">WKI68_07750</name>
</gene>
<dbReference type="CDD" id="cd03784">
    <property type="entry name" value="GT1_Gtf-like"/>
    <property type="match status" value="1"/>
</dbReference>
<feature type="compositionally biased region" description="Basic residues" evidence="2">
    <location>
        <begin position="445"/>
        <end position="458"/>
    </location>
</feature>
<evidence type="ECO:0000256" key="2">
    <source>
        <dbReference type="SAM" id="MobiDB-lite"/>
    </source>
</evidence>
<dbReference type="PANTHER" id="PTHR48050">
    <property type="entry name" value="STEROL 3-BETA-GLUCOSYLTRANSFERASE"/>
    <property type="match status" value="1"/>
</dbReference>
<dbReference type="GO" id="GO:0008168">
    <property type="term" value="F:methyltransferase activity"/>
    <property type="evidence" value="ECO:0007669"/>
    <property type="project" value="UniProtKB-KW"/>
</dbReference>
<dbReference type="InterPro" id="IPR002213">
    <property type="entry name" value="UDP_glucos_trans"/>
</dbReference>
<dbReference type="GO" id="GO:0032259">
    <property type="term" value="P:methylation"/>
    <property type="evidence" value="ECO:0007669"/>
    <property type="project" value="UniProtKB-KW"/>
</dbReference>
<dbReference type="Proteomes" id="UP001382904">
    <property type="component" value="Unassembled WGS sequence"/>
</dbReference>